<dbReference type="GO" id="GO:0006412">
    <property type="term" value="P:translation"/>
    <property type="evidence" value="ECO:0007669"/>
    <property type="project" value="TreeGrafter"/>
</dbReference>
<name>A0A381MYP3_9ZZZZ</name>
<dbReference type="SUPFAM" id="SSF74942">
    <property type="entry name" value="YhbC-like, C-terminal domain"/>
    <property type="match status" value="1"/>
</dbReference>
<evidence type="ECO:0000256" key="2">
    <source>
        <dbReference type="ARBA" id="ARBA00022517"/>
    </source>
</evidence>
<dbReference type="Gene3D" id="2.30.30.180">
    <property type="entry name" value="Ribosome maturation factor RimP, C-terminal domain"/>
    <property type="match status" value="1"/>
</dbReference>
<protein>
    <recommendedName>
        <fullName evidence="6">Ribosome maturation factor RimP N-terminal domain-containing protein</fullName>
    </recommendedName>
</protein>
<dbReference type="PANTHER" id="PTHR33867:SF1">
    <property type="entry name" value="RIBOSOME MATURATION FACTOR RIMP"/>
    <property type="match status" value="1"/>
</dbReference>
<dbReference type="AlphaFoldDB" id="A0A381MYP3"/>
<dbReference type="HAMAP" id="MF_01077">
    <property type="entry name" value="RimP"/>
    <property type="match status" value="1"/>
</dbReference>
<dbReference type="CDD" id="cd01734">
    <property type="entry name" value="YlxS_C"/>
    <property type="match status" value="1"/>
</dbReference>
<dbReference type="FunFam" id="3.30.300.70:FF:000001">
    <property type="entry name" value="Ribosome maturation factor RimP"/>
    <property type="match status" value="1"/>
</dbReference>
<dbReference type="EMBL" id="UINC01000015">
    <property type="protein sequence ID" value="SUZ47417.1"/>
    <property type="molecule type" value="Genomic_DNA"/>
</dbReference>
<gene>
    <name evidence="5" type="ORF">METZ01_LOCUS271</name>
</gene>
<keyword evidence="2" id="KW-0690">Ribosome biogenesis</keyword>
<dbReference type="InterPro" id="IPR028989">
    <property type="entry name" value="RimP_N"/>
</dbReference>
<evidence type="ECO:0000259" key="3">
    <source>
        <dbReference type="Pfam" id="PF02576"/>
    </source>
</evidence>
<dbReference type="InterPro" id="IPR036847">
    <property type="entry name" value="RimP_C_sf"/>
</dbReference>
<feature type="domain" description="Ribosome maturation factor RimP N-terminal" evidence="3">
    <location>
        <begin position="13"/>
        <end position="84"/>
    </location>
</feature>
<dbReference type="GO" id="GO:0000028">
    <property type="term" value="P:ribosomal small subunit assembly"/>
    <property type="evidence" value="ECO:0007669"/>
    <property type="project" value="TreeGrafter"/>
</dbReference>
<dbReference type="GO" id="GO:0005829">
    <property type="term" value="C:cytosol"/>
    <property type="evidence" value="ECO:0007669"/>
    <property type="project" value="TreeGrafter"/>
</dbReference>
<dbReference type="Pfam" id="PF02576">
    <property type="entry name" value="RimP_N"/>
    <property type="match status" value="1"/>
</dbReference>
<sequence length="153" mass="16996">MGKAPVTQSVIELIEPGLLAKGLELVDVEFKKEGKNWVLRVFIDKEGGVTLEDCQKISSLVGDLIEVEEVIEPAYTMEVSSPGLNRVLKKEKDFIRFSGKKIGVQCHAPLNGRKKFTGILKDFKNQSIHLEVDGQLQTIPINRVAKANLVIEI</sequence>
<evidence type="ECO:0008006" key="6">
    <source>
        <dbReference type="Google" id="ProtNLM"/>
    </source>
</evidence>
<dbReference type="Pfam" id="PF17384">
    <property type="entry name" value="DUF150_C"/>
    <property type="match status" value="1"/>
</dbReference>
<dbReference type="InterPro" id="IPR003728">
    <property type="entry name" value="Ribosome_maturation_RimP"/>
</dbReference>
<dbReference type="PANTHER" id="PTHR33867">
    <property type="entry name" value="RIBOSOME MATURATION FACTOR RIMP"/>
    <property type="match status" value="1"/>
</dbReference>
<evidence type="ECO:0000256" key="1">
    <source>
        <dbReference type="ARBA" id="ARBA00022490"/>
    </source>
</evidence>
<organism evidence="5">
    <name type="scientific">marine metagenome</name>
    <dbReference type="NCBI Taxonomy" id="408172"/>
    <lineage>
        <taxon>unclassified sequences</taxon>
        <taxon>metagenomes</taxon>
        <taxon>ecological metagenomes</taxon>
    </lineage>
</organism>
<reference evidence="5" key="1">
    <citation type="submission" date="2018-05" db="EMBL/GenBank/DDBJ databases">
        <authorList>
            <person name="Lanie J.A."/>
            <person name="Ng W.-L."/>
            <person name="Kazmierczak K.M."/>
            <person name="Andrzejewski T.M."/>
            <person name="Davidsen T.M."/>
            <person name="Wayne K.J."/>
            <person name="Tettelin H."/>
            <person name="Glass J.I."/>
            <person name="Rusch D."/>
            <person name="Podicherti R."/>
            <person name="Tsui H.-C.T."/>
            <person name="Winkler M.E."/>
        </authorList>
    </citation>
    <scope>NUCLEOTIDE SEQUENCE</scope>
</reference>
<keyword evidence="1" id="KW-0963">Cytoplasm</keyword>
<evidence type="ECO:0000259" key="4">
    <source>
        <dbReference type="Pfam" id="PF17384"/>
    </source>
</evidence>
<evidence type="ECO:0000313" key="5">
    <source>
        <dbReference type="EMBL" id="SUZ47417.1"/>
    </source>
</evidence>
<dbReference type="Gene3D" id="3.30.300.70">
    <property type="entry name" value="RimP-like superfamily, N-terminal"/>
    <property type="match status" value="1"/>
</dbReference>
<dbReference type="SUPFAM" id="SSF75420">
    <property type="entry name" value="YhbC-like, N-terminal domain"/>
    <property type="match status" value="1"/>
</dbReference>
<accession>A0A381MYP3</accession>
<dbReference type="InterPro" id="IPR035956">
    <property type="entry name" value="RimP_N_sf"/>
</dbReference>
<dbReference type="InterPro" id="IPR028998">
    <property type="entry name" value="RimP_C"/>
</dbReference>
<feature type="domain" description="Ribosome maturation factor RimP C-terminal" evidence="4">
    <location>
        <begin position="88"/>
        <end position="152"/>
    </location>
</feature>
<proteinExistence type="inferred from homology"/>